<keyword evidence="3" id="KW-1185">Reference proteome</keyword>
<dbReference type="AlphaFoldDB" id="A0A8H4CGE5"/>
<sequence length="335" mass="37084">MKQSPWMSLIANESGTSWNNDRNLLKSPGLNFATMHLTGSLLRLKVAAWGRIRLINATCFNTQIYVGVDVRCHGPQCAAVRVRRIPKSTNDTARTVLHRIRGGPANVFVAYMSTFVRAGLSLYDLAEDRQVKPYASAIETYFIEPDTPYAPIGIRSGNGTDVYPIGEVAYSQRLSQLLNTFWLASVALHNITGTFNFRAENYTRPTLEPQILMSIQNGTGMRVPDHGDKDWLFTLFLAFAGMLLSGIATILFNYLRRGPDILDYSAFSSRDSPYVNVASSQLGSVEDVNEQVRKNRHVLACVGDVNLTGDMGHLGFATLDKAIPVGAQKAERVYD</sequence>
<proteinExistence type="predicted"/>
<accession>A0A8H4CGE5</accession>
<evidence type="ECO:0000256" key="1">
    <source>
        <dbReference type="SAM" id="Phobius"/>
    </source>
</evidence>
<keyword evidence="1" id="KW-1133">Transmembrane helix</keyword>
<keyword evidence="1" id="KW-0472">Membrane</keyword>
<dbReference type="GeneID" id="69020409"/>
<keyword evidence="1" id="KW-0812">Transmembrane</keyword>
<reference evidence="2" key="1">
    <citation type="journal article" date="2020" name="Phytopathology">
        <title>Genome sequence and comparative analysis of Colletotrichum gloeosporioides isolated from Liriodendron leaves.</title>
        <authorList>
            <person name="Fu F.F."/>
            <person name="Hao Z."/>
            <person name="Wang P."/>
            <person name="Lu Y."/>
            <person name="Xue L.J."/>
            <person name="Wei G."/>
            <person name="Tian Y."/>
            <person name="Baishi H."/>
            <person name="Xu H."/>
            <person name="Shi J."/>
            <person name="Cheng T."/>
            <person name="Wang G."/>
            <person name="Yi Y."/>
            <person name="Chen J."/>
        </authorList>
    </citation>
    <scope>NUCLEOTIDE SEQUENCE</scope>
    <source>
        <strain evidence="2">Lc1</strain>
    </source>
</reference>
<dbReference type="RefSeq" id="XP_045262346.1">
    <property type="nucleotide sequence ID" value="XM_045413150.1"/>
</dbReference>
<organism evidence="2 3">
    <name type="scientific">Colletotrichum gloeosporioides</name>
    <name type="common">Anthracnose fungus</name>
    <name type="synonym">Glomerella cingulata</name>
    <dbReference type="NCBI Taxonomy" id="474922"/>
    <lineage>
        <taxon>Eukaryota</taxon>
        <taxon>Fungi</taxon>
        <taxon>Dikarya</taxon>
        <taxon>Ascomycota</taxon>
        <taxon>Pezizomycotina</taxon>
        <taxon>Sordariomycetes</taxon>
        <taxon>Hypocreomycetidae</taxon>
        <taxon>Glomerellales</taxon>
        <taxon>Glomerellaceae</taxon>
        <taxon>Colletotrichum</taxon>
        <taxon>Colletotrichum gloeosporioides species complex</taxon>
    </lineage>
</organism>
<reference evidence="2" key="2">
    <citation type="submission" date="2020-03" db="EMBL/GenBank/DDBJ databases">
        <authorList>
            <person name="Fu F.-F."/>
            <person name="Chen J."/>
        </authorList>
    </citation>
    <scope>NUCLEOTIDE SEQUENCE</scope>
    <source>
        <strain evidence="2">Lc1</strain>
    </source>
</reference>
<dbReference type="Proteomes" id="UP000613401">
    <property type="component" value="Unassembled WGS sequence"/>
</dbReference>
<name>A0A8H4CGE5_COLGL</name>
<feature type="transmembrane region" description="Helical" evidence="1">
    <location>
        <begin position="231"/>
        <end position="255"/>
    </location>
</feature>
<evidence type="ECO:0000313" key="3">
    <source>
        <dbReference type="Proteomes" id="UP000613401"/>
    </source>
</evidence>
<dbReference type="EMBL" id="WVTB01000055">
    <property type="protein sequence ID" value="KAF3803187.1"/>
    <property type="molecule type" value="Genomic_DNA"/>
</dbReference>
<protein>
    <submittedName>
        <fullName evidence="2">Uncharacterized protein</fullName>
    </submittedName>
</protein>
<evidence type="ECO:0000313" key="2">
    <source>
        <dbReference type="EMBL" id="KAF3803187.1"/>
    </source>
</evidence>
<comment type="caution">
    <text evidence="2">The sequence shown here is derived from an EMBL/GenBank/DDBJ whole genome shotgun (WGS) entry which is preliminary data.</text>
</comment>
<gene>
    <name evidence="2" type="ORF">GCG54_00013293</name>
</gene>